<dbReference type="EMBL" id="FXAM01000001">
    <property type="protein sequence ID" value="SMF93754.1"/>
    <property type="molecule type" value="Genomic_DNA"/>
</dbReference>
<evidence type="ECO:0000313" key="2">
    <source>
        <dbReference type="EMBL" id="SMF93754.1"/>
    </source>
</evidence>
<accession>A0A1Y6D037</accession>
<organism evidence="2 3">
    <name type="scientific">Methylomagnum ishizawai</name>
    <dbReference type="NCBI Taxonomy" id="1760988"/>
    <lineage>
        <taxon>Bacteria</taxon>
        <taxon>Pseudomonadati</taxon>
        <taxon>Pseudomonadota</taxon>
        <taxon>Gammaproteobacteria</taxon>
        <taxon>Methylococcales</taxon>
        <taxon>Methylococcaceae</taxon>
        <taxon>Methylomagnum</taxon>
    </lineage>
</organism>
<dbReference type="Proteomes" id="UP000192923">
    <property type="component" value="Unassembled WGS sequence"/>
</dbReference>
<keyword evidence="1" id="KW-0732">Signal</keyword>
<feature type="signal peptide" evidence="1">
    <location>
        <begin position="1"/>
        <end position="25"/>
    </location>
</feature>
<dbReference type="STRING" id="1760988.SAMN02949497_1043"/>
<feature type="chain" id="PRO_5012079816" evidence="1">
    <location>
        <begin position="26"/>
        <end position="333"/>
    </location>
</feature>
<reference evidence="2 3" key="1">
    <citation type="submission" date="2016-12" db="EMBL/GenBank/DDBJ databases">
        <authorList>
            <person name="Song W.-J."/>
            <person name="Kurnit D.M."/>
        </authorList>
    </citation>
    <scope>NUCLEOTIDE SEQUENCE [LARGE SCALE GENOMIC DNA]</scope>
    <source>
        <strain evidence="2 3">175</strain>
    </source>
</reference>
<dbReference type="Pfam" id="PF01963">
    <property type="entry name" value="TraB_PrgY_gumN"/>
    <property type="match status" value="1"/>
</dbReference>
<gene>
    <name evidence="2" type="ORF">SAMN02949497_1043</name>
</gene>
<dbReference type="OrthoDB" id="357294at2"/>
<dbReference type="CDD" id="cd14789">
    <property type="entry name" value="Tiki"/>
    <property type="match status" value="1"/>
</dbReference>
<evidence type="ECO:0000313" key="3">
    <source>
        <dbReference type="Proteomes" id="UP000192923"/>
    </source>
</evidence>
<protein>
    <submittedName>
        <fullName evidence="2">Uncharacterized conserved protein YbaP, TraB family</fullName>
    </submittedName>
</protein>
<evidence type="ECO:0000256" key="1">
    <source>
        <dbReference type="SAM" id="SignalP"/>
    </source>
</evidence>
<dbReference type="PANTHER" id="PTHR40590:SF1">
    <property type="entry name" value="CYTOPLASMIC PROTEIN"/>
    <property type="match status" value="1"/>
</dbReference>
<proteinExistence type="predicted"/>
<dbReference type="InterPro" id="IPR047111">
    <property type="entry name" value="YbaP-like"/>
</dbReference>
<keyword evidence="3" id="KW-1185">Reference proteome</keyword>
<dbReference type="RefSeq" id="WP_085210574.1">
    <property type="nucleotide sequence ID" value="NZ_FXAM01000001.1"/>
</dbReference>
<dbReference type="AlphaFoldDB" id="A0A1Y6D037"/>
<sequence length="333" mass="36348">MISTTRSRVLLSALILALAPGTPWAGVHKCLDQNNKVFYQDKPCQEKTSAGLSPALSRLNPGENRPQLLWQLGSGKKSLYLLGGLGFGTADMYPLPEKLMDAFAGANVLVIIDDLDTVGEMAAQPALVAKGEYKDGTGLQDHIKPGTWRKALELAKSLDITEDALNAQRPWLAALHLKGAALKRMGYDEQLATVKSFVKAAETLKPIIEFDPLAEQAKRFDGMADAEQEAFLLEALHEADARNEYFKALDEAWRKGDPESVEFTVRRALAAVPALQKSSEQWLKSRNEAVARSLDELAADGRTYFVVVDARRVVGEAGLLAALEAKGFKASRE</sequence>
<name>A0A1Y6D037_9GAMM</name>
<dbReference type="PANTHER" id="PTHR40590">
    <property type="entry name" value="CYTOPLASMIC PROTEIN-RELATED"/>
    <property type="match status" value="1"/>
</dbReference>
<dbReference type="InterPro" id="IPR002816">
    <property type="entry name" value="TraB/PrgY/GumN_fam"/>
</dbReference>